<proteinExistence type="predicted"/>
<accession>A0A9I9EL74</accession>
<organism evidence="2">
    <name type="scientific">Cucumis melo</name>
    <name type="common">Muskmelon</name>
    <dbReference type="NCBI Taxonomy" id="3656"/>
    <lineage>
        <taxon>Eukaryota</taxon>
        <taxon>Viridiplantae</taxon>
        <taxon>Streptophyta</taxon>
        <taxon>Embryophyta</taxon>
        <taxon>Tracheophyta</taxon>
        <taxon>Spermatophyta</taxon>
        <taxon>Magnoliopsida</taxon>
        <taxon>eudicotyledons</taxon>
        <taxon>Gunneridae</taxon>
        <taxon>Pentapetalae</taxon>
        <taxon>rosids</taxon>
        <taxon>fabids</taxon>
        <taxon>Cucurbitales</taxon>
        <taxon>Cucurbitaceae</taxon>
        <taxon>Benincaseae</taxon>
        <taxon>Cucumis</taxon>
    </lineage>
</organism>
<name>A0A9I9EL74_CUCME</name>
<sequence length="210" mass="23671">MGHWDVQLMHHHHHLHQGGKKTLASCRRRRPPPVTVAALRKAPPSDLSRVVTRPERVERSAVDPLRVAPPRSAPRARSDPPATSAHVCSGRLDQVELERGISRLKGNYCNLDLGASLLGKRILLLLEFDRANLQPIKVVPAWVFFRITTDLELRNPTGRQSSMDIDMIRVIRRDPRSPIVLVFPPGSLQTKAEVRARVSWRATRSDRGEP</sequence>
<dbReference type="AlphaFoldDB" id="A0A9I9EL74"/>
<feature type="compositionally biased region" description="Low complexity" evidence="1">
    <location>
        <begin position="68"/>
        <end position="85"/>
    </location>
</feature>
<feature type="region of interest" description="Disordered" evidence="1">
    <location>
        <begin position="42"/>
        <end position="86"/>
    </location>
</feature>
<dbReference type="Gramene" id="MELO3C034948.2.1">
    <property type="protein sequence ID" value="MELO3C034948.2.1"/>
    <property type="gene ID" value="MELO3C034948.2"/>
</dbReference>
<evidence type="ECO:0000313" key="2">
    <source>
        <dbReference type="EnsemblPlants" id="MELO3C034948.2.1"/>
    </source>
</evidence>
<evidence type="ECO:0000256" key="1">
    <source>
        <dbReference type="SAM" id="MobiDB-lite"/>
    </source>
</evidence>
<feature type="compositionally biased region" description="Basic and acidic residues" evidence="1">
    <location>
        <begin position="52"/>
        <end position="61"/>
    </location>
</feature>
<reference evidence="2" key="1">
    <citation type="submission" date="2023-03" db="UniProtKB">
        <authorList>
            <consortium name="EnsemblPlants"/>
        </authorList>
    </citation>
    <scope>IDENTIFICATION</scope>
</reference>
<protein>
    <submittedName>
        <fullName evidence="2">Uncharacterized protein</fullName>
    </submittedName>
</protein>
<dbReference type="EnsemblPlants" id="MELO3C034948.2.1">
    <property type="protein sequence ID" value="MELO3C034948.2.1"/>
    <property type="gene ID" value="MELO3C034948.2"/>
</dbReference>